<proteinExistence type="predicted"/>
<organism evidence="1 2">
    <name type="scientific">Peribacillus castrilensis</name>
    <dbReference type="NCBI Taxonomy" id="2897690"/>
    <lineage>
        <taxon>Bacteria</taxon>
        <taxon>Bacillati</taxon>
        <taxon>Bacillota</taxon>
        <taxon>Bacilli</taxon>
        <taxon>Bacillales</taxon>
        <taxon>Bacillaceae</taxon>
        <taxon>Peribacillus</taxon>
    </lineage>
</organism>
<dbReference type="RefSeq" id="WP_367408502.1">
    <property type="nucleotide sequence ID" value="NZ_JARNBG010000013.1"/>
</dbReference>
<comment type="caution">
    <text evidence="1">The sequence shown here is derived from an EMBL/GenBank/DDBJ whole genome shotgun (WGS) entry which is preliminary data.</text>
</comment>
<sequence length="44" mass="5367">MVEDFYQYESEAEFGKSSELISSEIKQRFPNRADYVQYREHVFL</sequence>
<name>A0AAW9NJL9_9BACI</name>
<protein>
    <submittedName>
        <fullName evidence="1">Uncharacterized protein</fullName>
    </submittedName>
</protein>
<keyword evidence="2" id="KW-1185">Reference proteome</keyword>
<reference evidence="1 2" key="1">
    <citation type="submission" date="2023-03" db="EMBL/GenBank/DDBJ databases">
        <title>Bacillus Genome Sequencing.</title>
        <authorList>
            <person name="Dunlap C."/>
        </authorList>
    </citation>
    <scope>NUCLEOTIDE SEQUENCE [LARGE SCALE GENOMIC DNA]</scope>
    <source>
        <strain evidence="1 2">B-41290</strain>
    </source>
</reference>
<evidence type="ECO:0000313" key="1">
    <source>
        <dbReference type="EMBL" id="MEC0276986.1"/>
    </source>
</evidence>
<dbReference type="AlphaFoldDB" id="A0AAW9NJL9"/>
<dbReference type="EMBL" id="JARNBH010000046">
    <property type="protein sequence ID" value="MEC0276986.1"/>
    <property type="molecule type" value="Genomic_DNA"/>
</dbReference>
<evidence type="ECO:0000313" key="2">
    <source>
        <dbReference type="Proteomes" id="UP001307168"/>
    </source>
</evidence>
<dbReference type="Proteomes" id="UP001307168">
    <property type="component" value="Unassembled WGS sequence"/>
</dbReference>
<gene>
    <name evidence="1" type="ORF">P4706_28760</name>
</gene>
<accession>A0AAW9NJL9</accession>